<dbReference type="GO" id="GO:0009311">
    <property type="term" value="P:oligosaccharide metabolic process"/>
    <property type="evidence" value="ECO:0007669"/>
    <property type="project" value="UniProtKB-UniRule"/>
</dbReference>
<evidence type="ECO:0000256" key="7">
    <source>
        <dbReference type="ARBA" id="ARBA00022989"/>
    </source>
</evidence>
<feature type="domain" description="Glycosyl hydrolase family 63 C-terminal" evidence="13">
    <location>
        <begin position="305"/>
        <end position="782"/>
    </location>
</feature>
<reference evidence="15" key="1">
    <citation type="submission" date="2022-11" db="EMBL/GenBank/DDBJ databases">
        <authorList>
            <person name="Kikuchi T."/>
        </authorList>
    </citation>
    <scope>NUCLEOTIDE SEQUENCE</scope>
    <source>
        <strain evidence="15">PS1010</strain>
    </source>
</reference>
<dbReference type="EC" id="3.2.1.106" evidence="11 12"/>
<evidence type="ECO:0000256" key="10">
    <source>
        <dbReference type="ARBA" id="ARBA00023295"/>
    </source>
</evidence>
<keyword evidence="8 12" id="KW-0472">Membrane</keyword>
<keyword evidence="7 12" id="KW-1133">Transmembrane helix</keyword>
<feature type="transmembrane region" description="Helical" evidence="12">
    <location>
        <begin position="32"/>
        <end position="60"/>
    </location>
</feature>
<gene>
    <name evidence="15" type="ORF">CAMP_LOCUS12017</name>
</gene>
<evidence type="ECO:0000256" key="5">
    <source>
        <dbReference type="ARBA" id="ARBA00022824"/>
    </source>
</evidence>
<keyword evidence="16" id="KW-1185">Reference proteome</keyword>
<dbReference type="Pfam" id="PF03200">
    <property type="entry name" value="Glyco_hydro_63"/>
    <property type="match status" value="1"/>
</dbReference>
<sequence>MNRRRRNRGGGFDEGVPSATISLEPRTRSRSFFSFCSWDFGILAFVIFIASCYMFLYIYMNPTIDKLPPISGPDYDSKQWGSYRPHLYFGLRTRSPQSPLFGMMWYESQLPHGRPQVRHWCDQNDGINRYGWYEADGRSFGKQNISDKFATIHTDWIQEANGFKAKINFDLKPGKIANVLFYLTSQDNTVFKQGYHLNEVFKAKSEFLGDFKLSIELKDERALFMKSVLLTNEKVPINMYQDIVVGNSEISVESNPGSQEKMFFMHLNEKVNERDGRMAVVQLNLIKSTEIYIKLGKIENQGANSDFEKEIQKKSQNFKTKFEKVFEIENKNYTAVQKTMAKVALSNMLGGIGYWNGFNKVQTSSGLQNYGPHTLFSAVPSRPFFPRGFLWDEGFHNMLIRKFDPKLSLEIVVSWMNLMEQSGWIPREMILGPEAEARVPQEYIAQKMDVANPPSLFYVIDKLVHDEKVVAKYGGVLAKIYPRLEKWFFWLRGTQHGTSKTTFRWRGRNETTNLELNPKTLSSGLDDYPRASHPSDIERHLDLRCWLALCARVLERLSKFYGTDADHRKFSKHMEELNDFDQLVQDHWSEEHQGFYDYGKHSEDVALAMVPVPGPKRVEYQRVTARAATNKFVTNVYGYNSLYPLMLRLIPADSKHLKATLDKIRDPKLLWTKFGLRSVSKTSPYYQARNTEHDPPYWRGYIWININYMVLSALRHYADIDGPYRENAENIFGELRKNLVENMGKQFDKTGYIWENYDDSTGQGRGSHPFNGWSSLILMIMSDKLET</sequence>
<evidence type="ECO:0000256" key="12">
    <source>
        <dbReference type="RuleBase" id="RU368089"/>
    </source>
</evidence>
<evidence type="ECO:0000256" key="3">
    <source>
        <dbReference type="ARBA" id="ARBA00022692"/>
    </source>
</evidence>
<dbReference type="InterPro" id="IPR031335">
    <property type="entry name" value="Glyco_hydro_63_C"/>
</dbReference>
<dbReference type="Gene3D" id="2.70.98.110">
    <property type="entry name" value="Glycosyl hydrolase family 63, N-terminal domain"/>
    <property type="match status" value="1"/>
</dbReference>
<evidence type="ECO:0000256" key="8">
    <source>
        <dbReference type="ARBA" id="ARBA00023136"/>
    </source>
</evidence>
<dbReference type="GO" id="GO:0005789">
    <property type="term" value="C:endoplasmic reticulum membrane"/>
    <property type="evidence" value="ECO:0007669"/>
    <property type="project" value="UniProtKB-SubCell"/>
</dbReference>
<dbReference type="Proteomes" id="UP001152747">
    <property type="component" value="Unassembled WGS sequence"/>
</dbReference>
<dbReference type="EMBL" id="CANHGI010000004">
    <property type="protein sequence ID" value="CAI5449380.1"/>
    <property type="molecule type" value="Genomic_DNA"/>
</dbReference>
<proteinExistence type="inferred from homology"/>
<keyword evidence="10 12" id="KW-0326">Glycosidase</keyword>
<evidence type="ECO:0000313" key="15">
    <source>
        <dbReference type="EMBL" id="CAI5449380.1"/>
    </source>
</evidence>
<dbReference type="GO" id="GO:0004573">
    <property type="term" value="F:Glc3Man9GlcNAc2 oligosaccharide glucosidase activity"/>
    <property type="evidence" value="ECO:0007669"/>
    <property type="project" value="UniProtKB-UniRule"/>
</dbReference>
<name>A0A9P1N2W5_9PELO</name>
<dbReference type="InterPro" id="IPR031631">
    <property type="entry name" value="Glyco_hydro_63N"/>
</dbReference>
<keyword evidence="6" id="KW-0735">Signal-anchor</keyword>
<keyword evidence="4 12" id="KW-0378">Hydrolase</keyword>
<organism evidence="15 16">
    <name type="scientific">Caenorhabditis angaria</name>
    <dbReference type="NCBI Taxonomy" id="860376"/>
    <lineage>
        <taxon>Eukaryota</taxon>
        <taxon>Metazoa</taxon>
        <taxon>Ecdysozoa</taxon>
        <taxon>Nematoda</taxon>
        <taxon>Chromadorea</taxon>
        <taxon>Rhabditida</taxon>
        <taxon>Rhabditina</taxon>
        <taxon>Rhabditomorpha</taxon>
        <taxon>Rhabditoidea</taxon>
        <taxon>Rhabditidae</taxon>
        <taxon>Peloderinae</taxon>
        <taxon>Caenorhabditis</taxon>
    </lineage>
</organism>
<comment type="similarity">
    <text evidence="2 12">Belongs to the glycosyl hydrolase 63 family.</text>
</comment>
<dbReference type="InterPro" id="IPR004888">
    <property type="entry name" value="Glycoside_hydrolase_63"/>
</dbReference>
<comment type="caution">
    <text evidence="15">The sequence shown here is derived from an EMBL/GenBank/DDBJ whole genome shotgun (WGS) entry which is preliminary data.</text>
</comment>
<keyword evidence="5 12" id="KW-0256">Endoplasmic reticulum</keyword>
<dbReference type="PANTHER" id="PTHR10412">
    <property type="entry name" value="MANNOSYL-OLIGOSACCHARIDE GLUCOSIDASE"/>
    <property type="match status" value="1"/>
</dbReference>
<dbReference type="OrthoDB" id="410058at2759"/>
<evidence type="ECO:0000256" key="1">
    <source>
        <dbReference type="ARBA" id="ARBA00004648"/>
    </source>
</evidence>
<evidence type="ECO:0000256" key="4">
    <source>
        <dbReference type="ARBA" id="ARBA00022801"/>
    </source>
</evidence>
<dbReference type="InterPro" id="IPR012341">
    <property type="entry name" value="6hp_glycosidase-like_sf"/>
</dbReference>
<feature type="domain" description="Glycosyl hydrolase family 63 N-terminal" evidence="14">
    <location>
        <begin position="80"/>
        <end position="218"/>
    </location>
</feature>
<evidence type="ECO:0000313" key="16">
    <source>
        <dbReference type="Proteomes" id="UP001152747"/>
    </source>
</evidence>
<dbReference type="Gene3D" id="1.50.10.10">
    <property type="match status" value="1"/>
</dbReference>
<accession>A0A9P1N2W5</accession>
<dbReference type="SUPFAM" id="SSF48208">
    <property type="entry name" value="Six-hairpin glycosidases"/>
    <property type="match status" value="1"/>
</dbReference>
<dbReference type="GO" id="GO:0006487">
    <property type="term" value="P:protein N-linked glycosylation"/>
    <property type="evidence" value="ECO:0007669"/>
    <property type="project" value="UniProtKB-UniRule"/>
</dbReference>
<keyword evidence="3 12" id="KW-0812">Transmembrane</keyword>
<comment type="catalytic activity">
    <reaction evidence="12">
        <text>N(4)-(alpha-D-Glc-(1-&gt;2)-alpha-D-Glc-(1-&gt;3)-alpha-D-Glc-(1-&gt;3)-alpha-D-Man-(1-&gt;2)-alpha-D-Man-(1-&gt;2)-alpha-D-Man-(1-&gt;3)-[alpha-D-Man-(1-&gt;2)-alpha-D-Man-(1-&gt;3)-[alpha-D-Man-(1-&gt;2)-alpha-D-Man-(1-&gt;6)]-alpha-D-Man-(1-&gt;6)]-beta-D-Man-(1-&gt;4)-beta-D-GlcNAc-(1-&gt;4)-beta-D-GlcNAc)-L-asparaginyl-[protein] + H2O = N(4)-(alpha-D-Glc-(1-&gt;3)-alpha-D-Glc-(1-&gt;3)-alpha-D-Man-(1-&gt;2)-alpha-D-Man-(1-&gt;2)-alpha-D-Man-(1-&gt;3)-[alpha-D-Man-(1-&gt;2)-alpha-D-Man-(1-&gt;3)-[alpha-D-Man-(1-&gt;2)-alpha-D-Man-(1-&gt;6)]-alpha-D-Man-(1-&gt;6)]-beta-D-Man-(1-&gt;4)-beta-D-GlcNAc-(1-&gt;4)-beta-D-GlcNAc)-L-asparaginyl-[protein] + beta-D-glucose</text>
        <dbReference type="Rhea" id="RHEA:55988"/>
        <dbReference type="Rhea" id="RHEA-COMP:12806"/>
        <dbReference type="Rhea" id="RHEA-COMP:14355"/>
        <dbReference type="ChEBI" id="CHEBI:15377"/>
        <dbReference type="ChEBI" id="CHEBI:15903"/>
        <dbReference type="ChEBI" id="CHEBI:59082"/>
        <dbReference type="ChEBI" id="CHEBI:132537"/>
        <dbReference type="EC" id="3.2.1.106"/>
    </reaction>
</comment>
<evidence type="ECO:0000259" key="13">
    <source>
        <dbReference type="Pfam" id="PF03200"/>
    </source>
</evidence>
<dbReference type="InterPro" id="IPR008928">
    <property type="entry name" value="6-hairpin_glycosidase_sf"/>
</dbReference>
<evidence type="ECO:0000256" key="6">
    <source>
        <dbReference type="ARBA" id="ARBA00022968"/>
    </source>
</evidence>
<comment type="subcellular location">
    <subcellularLocation>
        <location evidence="1 12">Endoplasmic reticulum membrane</location>
        <topology evidence="1 12">Single-pass type II membrane protein</topology>
    </subcellularLocation>
</comment>
<protein>
    <recommendedName>
        <fullName evidence="11 12">Mannosyl-oligosaccharide glucosidase</fullName>
        <ecNumber evidence="11 12">3.2.1.106</ecNumber>
    </recommendedName>
</protein>
<evidence type="ECO:0000256" key="2">
    <source>
        <dbReference type="ARBA" id="ARBA00010833"/>
    </source>
</evidence>
<comment type="function">
    <text evidence="12">Cleaves the distal alpha 1,2-linked glucose residue from the Glc(3)Man(9)GlcNAc(2) oligosaccharide precursor.</text>
</comment>
<dbReference type="PANTHER" id="PTHR10412:SF11">
    <property type="entry name" value="MANNOSYL-OLIGOSACCHARIDE GLUCOSIDASE"/>
    <property type="match status" value="1"/>
</dbReference>
<dbReference type="InterPro" id="IPR038518">
    <property type="entry name" value="Glyco_hydro_63N_sf"/>
</dbReference>
<evidence type="ECO:0000256" key="11">
    <source>
        <dbReference type="ARBA" id="ARBA00038888"/>
    </source>
</evidence>
<keyword evidence="9" id="KW-0325">Glycoprotein</keyword>
<dbReference type="Pfam" id="PF16923">
    <property type="entry name" value="Glyco_hydro_63N"/>
    <property type="match status" value="1"/>
</dbReference>
<dbReference type="AlphaFoldDB" id="A0A9P1N2W5"/>
<evidence type="ECO:0000256" key="9">
    <source>
        <dbReference type="ARBA" id="ARBA00023180"/>
    </source>
</evidence>
<evidence type="ECO:0000259" key="14">
    <source>
        <dbReference type="Pfam" id="PF16923"/>
    </source>
</evidence>